<evidence type="ECO:0000313" key="1">
    <source>
        <dbReference type="EMBL" id="CAI2197681.1"/>
    </source>
</evidence>
<accession>A0A9W4WZH7</accession>
<comment type="caution">
    <text evidence="1">The sequence shown here is derived from an EMBL/GenBank/DDBJ whole genome shotgun (WGS) entry which is preliminary data.</text>
</comment>
<dbReference type="EMBL" id="CAMKVN010016835">
    <property type="protein sequence ID" value="CAI2197681.1"/>
    <property type="molecule type" value="Genomic_DNA"/>
</dbReference>
<dbReference type="Proteomes" id="UP001153678">
    <property type="component" value="Unassembled WGS sequence"/>
</dbReference>
<organism evidence="1 2">
    <name type="scientific">Funneliformis geosporum</name>
    <dbReference type="NCBI Taxonomy" id="1117311"/>
    <lineage>
        <taxon>Eukaryota</taxon>
        <taxon>Fungi</taxon>
        <taxon>Fungi incertae sedis</taxon>
        <taxon>Mucoromycota</taxon>
        <taxon>Glomeromycotina</taxon>
        <taxon>Glomeromycetes</taxon>
        <taxon>Glomerales</taxon>
        <taxon>Glomeraceae</taxon>
        <taxon>Funneliformis</taxon>
    </lineage>
</organism>
<sequence length="44" mass="5073">SISKEAVNKLNPNIHIENFEETLTYPDLIEVIINYLTQNNIASR</sequence>
<dbReference type="OrthoDB" id="550575at2759"/>
<dbReference type="AlphaFoldDB" id="A0A9W4WZH7"/>
<protein>
    <submittedName>
        <fullName evidence="1">17613_t:CDS:1</fullName>
    </submittedName>
</protein>
<evidence type="ECO:0000313" key="2">
    <source>
        <dbReference type="Proteomes" id="UP001153678"/>
    </source>
</evidence>
<proteinExistence type="predicted"/>
<feature type="non-terminal residue" evidence="1">
    <location>
        <position position="1"/>
    </location>
</feature>
<keyword evidence="2" id="KW-1185">Reference proteome</keyword>
<gene>
    <name evidence="1" type="ORF">FWILDA_LOCUS18198</name>
</gene>
<name>A0A9W4WZH7_9GLOM</name>
<reference evidence="1" key="1">
    <citation type="submission" date="2022-08" db="EMBL/GenBank/DDBJ databases">
        <authorList>
            <person name="Kallberg Y."/>
            <person name="Tangrot J."/>
            <person name="Rosling A."/>
        </authorList>
    </citation>
    <scope>NUCLEOTIDE SEQUENCE</scope>
    <source>
        <strain evidence="1">Wild A</strain>
    </source>
</reference>